<dbReference type="Pfam" id="PF05183">
    <property type="entry name" value="RdRP"/>
    <property type="match status" value="1"/>
</dbReference>
<evidence type="ECO:0000313" key="4">
    <source>
        <dbReference type="EMBL" id="KJA28367.1"/>
    </source>
</evidence>
<comment type="catalytic activity">
    <reaction evidence="1">
        <text>RNA(n) + a ribonucleoside 5'-triphosphate = RNA(n+1) + diphosphate</text>
        <dbReference type="Rhea" id="RHEA:21248"/>
        <dbReference type="Rhea" id="RHEA-COMP:14527"/>
        <dbReference type="Rhea" id="RHEA-COMP:17342"/>
        <dbReference type="ChEBI" id="CHEBI:33019"/>
        <dbReference type="ChEBI" id="CHEBI:61557"/>
        <dbReference type="ChEBI" id="CHEBI:140395"/>
        <dbReference type="EC" id="2.7.7.48"/>
    </reaction>
</comment>
<keyword evidence="5" id="KW-1185">Reference proteome</keyword>
<dbReference type="GO" id="GO:0031380">
    <property type="term" value="C:nuclear RNA-directed RNA polymerase complex"/>
    <property type="evidence" value="ECO:0007669"/>
    <property type="project" value="TreeGrafter"/>
</dbReference>
<dbReference type="EMBL" id="KN817521">
    <property type="protein sequence ID" value="KJA28367.1"/>
    <property type="molecule type" value="Genomic_DNA"/>
</dbReference>
<dbReference type="GO" id="GO:0030422">
    <property type="term" value="P:siRNA processing"/>
    <property type="evidence" value="ECO:0007669"/>
    <property type="project" value="TreeGrafter"/>
</dbReference>
<dbReference type="GO" id="GO:0003723">
    <property type="term" value="F:RNA binding"/>
    <property type="evidence" value="ECO:0007669"/>
    <property type="project" value="UniProtKB-KW"/>
</dbReference>
<dbReference type="GO" id="GO:0003968">
    <property type="term" value="F:RNA-directed RNA polymerase activity"/>
    <property type="evidence" value="ECO:0007669"/>
    <property type="project" value="UniProtKB-KW"/>
</dbReference>
<evidence type="ECO:0000259" key="3">
    <source>
        <dbReference type="Pfam" id="PF05183"/>
    </source>
</evidence>
<dbReference type="Proteomes" id="UP000054270">
    <property type="component" value="Unassembled WGS sequence"/>
</dbReference>
<dbReference type="PANTHER" id="PTHR23079">
    <property type="entry name" value="RNA-DEPENDENT RNA POLYMERASE"/>
    <property type="match status" value="1"/>
</dbReference>
<keyword evidence="1" id="KW-0696">RNA-directed RNA polymerase</keyword>
<evidence type="ECO:0000313" key="5">
    <source>
        <dbReference type="Proteomes" id="UP000054270"/>
    </source>
</evidence>
<evidence type="ECO:0000256" key="2">
    <source>
        <dbReference type="SAM" id="MobiDB-lite"/>
    </source>
</evidence>
<dbReference type="EC" id="2.7.7.48" evidence="1"/>
<dbReference type="OrthoDB" id="10055769at2759"/>
<organism evidence="4 5">
    <name type="scientific">Hypholoma sublateritium (strain FD-334 SS-4)</name>
    <dbReference type="NCBI Taxonomy" id="945553"/>
    <lineage>
        <taxon>Eukaryota</taxon>
        <taxon>Fungi</taxon>
        <taxon>Dikarya</taxon>
        <taxon>Basidiomycota</taxon>
        <taxon>Agaricomycotina</taxon>
        <taxon>Agaricomycetes</taxon>
        <taxon>Agaricomycetidae</taxon>
        <taxon>Agaricales</taxon>
        <taxon>Agaricineae</taxon>
        <taxon>Strophariaceae</taxon>
        <taxon>Hypholoma</taxon>
    </lineage>
</organism>
<accession>A0A0D2LKR7</accession>
<feature type="domain" description="RDRP core" evidence="3">
    <location>
        <begin position="155"/>
        <end position="796"/>
    </location>
</feature>
<name>A0A0D2LKR7_HYPSF</name>
<dbReference type="STRING" id="945553.A0A0D2LKR7"/>
<keyword evidence="1" id="KW-0694">RNA-binding</keyword>
<reference evidence="5" key="1">
    <citation type="submission" date="2014-04" db="EMBL/GenBank/DDBJ databases">
        <title>Evolutionary Origins and Diversification of the Mycorrhizal Mutualists.</title>
        <authorList>
            <consortium name="DOE Joint Genome Institute"/>
            <consortium name="Mycorrhizal Genomics Consortium"/>
            <person name="Kohler A."/>
            <person name="Kuo A."/>
            <person name="Nagy L.G."/>
            <person name="Floudas D."/>
            <person name="Copeland A."/>
            <person name="Barry K.W."/>
            <person name="Cichocki N."/>
            <person name="Veneault-Fourrey C."/>
            <person name="LaButti K."/>
            <person name="Lindquist E.A."/>
            <person name="Lipzen A."/>
            <person name="Lundell T."/>
            <person name="Morin E."/>
            <person name="Murat C."/>
            <person name="Riley R."/>
            <person name="Ohm R."/>
            <person name="Sun H."/>
            <person name="Tunlid A."/>
            <person name="Henrissat B."/>
            <person name="Grigoriev I.V."/>
            <person name="Hibbett D.S."/>
            <person name="Martin F."/>
        </authorList>
    </citation>
    <scope>NUCLEOTIDE SEQUENCE [LARGE SCALE GENOMIC DNA]</scope>
    <source>
        <strain evidence="5">FD-334 SS-4</strain>
    </source>
</reference>
<protein>
    <recommendedName>
        <fullName evidence="1">RNA-dependent RNA polymerase</fullName>
        <ecNumber evidence="1">2.7.7.48</ecNumber>
    </recommendedName>
</protein>
<sequence>MPNSEPDLPTHPAPKAVSSFANSLFGTDLAETVIAHSDEIQKLFDDNQIEWGTQYELARGVTTGAWTWEDVRARVKSFIGNNELMASKVFALMLERPSLANTNLGLWKELDREQAAIAENKGRGLGLMGEWQGSSNWYGGQIQQLARVVKDNKTFKIVLEAMRRDRSHRFARFYGSRRFLQLKIPEDLLKNENEKLISFLIHKFVLCGRIFVPFHSKDDHVYLVETSEACGRSAQHWCSDRSLMPFRDFINWHNPLIQEKNYNQVISKYVTRFALGLSTSVPVLEFKEENIIFIDDLTSSEWPSGKKNPPANMLMTDGCGFLNHAALHAIVKYLDYESLPAGVQGRIDGSKGFWVLHPTDVSAEPKIWIRTSQDKIKNSSFDRAHRVFDLLGPSRPSAPIALTSQSIINVFSNGIPDTTLELMLEEGLEKEIGPLLEWGKPYAMVFLWDAINKLGNISGSRTQRLSTALNRALGLQGRDWGHDSVSSDILDIPAIEEPAATYTGRNKYSGNPLVLHESAMELIQAGFHPANNEQLHSKMKYIVKWAIDSSVSKYRIPIEESLGAFIVPDPTGMLKEGEIYYRFSRPRRDPRTSMLVHVLEGDVLLGRYPIRLPSDMQKVKAVNIRELDKWPDVVIVSTQGKRSIASLLADGDELIVIWDAIIVGNFQNKPFTNPPAEFLKNNFNRDIESVEAFCRRAGLLSEREANEAFQEILIANLTESNVGLYSMMHEKSVVMYGYDHEHSIRLAYIFATLLDANKSGYRLKPNLLQIDLKRYGNTSAANREAPHSKDILDILQKAGQRKGEELLKRYESIEAKASQDKDLSLPYDTAIDYSHKASDRGVDIFTKETRSIRDHVDVAYKMWRKAVSSSKGAQESPTKPAKRKSSKKTDGDDISLAAACAYAQPLEDICLTPNLEEVKASYAYKLSPAFGFSVAFQELCRIKARASPGGHAPNLRIFDEAKSFSSSFLRALNRCEDEFGRA</sequence>
<dbReference type="InterPro" id="IPR057596">
    <property type="entry name" value="RDRP_core"/>
</dbReference>
<keyword evidence="1" id="KW-0808">Transferase</keyword>
<dbReference type="AlphaFoldDB" id="A0A0D2LKR7"/>
<gene>
    <name evidence="4" type="ORF">HYPSUDRAFT_129517</name>
</gene>
<proteinExistence type="inferred from homology"/>
<keyword evidence="1" id="KW-0548">Nucleotidyltransferase</keyword>
<feature type="region of interest" description="Disordered" evidence="2">
    <location>
        <begin position="869"/>
        <end position="890"/>
    </location>
</feature>
<dbReference type="PANTHER" id="PTHR23079:SF14">
    <property type="entry name" value="RNA-DEPENDENT RNA POLYMERASE"/>
    <property type="match status" value="1"/>
</dbReference>
<dbReference type="OMA" id="IRNAFMF"/>
<evidence type="ECO:0000256" key="1">
    <source>
        <dbReference type="RuleBase" id="RU363098"/>
    </source>
</evidence>
<comment type="similarity">
    <text evidence="1">Belongs to the RdRP family.</text>
</comment>
<dbReference type="InterPro" id="IPR007855">
    <property type="entry name" value="RDRP"/>
</dbReference>